<comment type="caution">
    <text evidence="5">The sequence shown here is derived from an EMBL/GenBank/DDBJ whole genome shotgun (WGS) entry which is preliminary data.</text>
</comment>
<dbReference type="Proteomes" id="UP000626109">
    <property type="component" value="Unassembled WGS sequence"/>
</dbReference>
<dbReference type="SUPFAM" id="SSF51735">
    <property type="entry name" value="NAD(P)-binding Rossmann-fold domains"/>
    <property type="match status" value="1"/>
</dbReference>
<gene>
    <name evidence="4" type="ORF">PGLA1383_LOCUS42339</name>
    <name evidence="5" type="ORF">PGLA2088_LOCUS46404</name>
</gene>
<reference evidence="5" key="1">
    <citation type="submission" date="2021-02" db="EMBL/GenBank/DDBJ databases">
        <authorList>
            <person name="Dougan E. K."/>
            <person name="Rhodes N."/>
            <person name="Thang M."/>
            <person name="Chan C."/>
        </authorList>
    </citation>
    <scope>NUCLEOTIDE SEQUENCE</scope>
</reference>
<keyword evidence="7" id="KW-1185">Reference proteome</keyword>
<dbReference type="AlphaFoldDB" id="A0A813LFB5"/>
<dbReference type="InterPro" id="IPR036291">
    <property type="entry name" value="NAD(P)-bd_dom_sf"/>
</dbReference>
<dbReference type="InterPro" id="IPR002347">
    <property type="entry name" value="SDR_fam"/>
</dbReference>
<name>A0A813LFB5_POLGL</name>
<dbReference type="Pfam" id="PF00106">
    <property type="entry name" value="adh_short"/>
    <property type="match status" value="1"/>
</dbReference>
<dbReference type="GO" id="GO:0016491">
    <property type="term" value="F:oxidoreductase activity"/>
    <property type="evidence" value="ECO:0007669"/>
    <property type="project" value="UniProtKB-KW"/>
</dbReference>
<dbReference type="EMBL" id="CAJNNW010036163">
    <property type="protein sequence ID" value="CAE8732449.1"/>
    <property type="molecule type" value="Genomic_DNA"/>
</dbReference>
<dbReference type="PANTHER" id="PTHR24320">
    <property type="entry name" value="RETINOL DEHYDROGENASE"/>
    <property type="match status" value="1"/>
</dbReference>
<evidence type="ECO:0008006" key="8">
    <source>
        <dbReference type="Google" id="ProtNLM"/>
    </source>
</evidence>
<keyword evidence="2" id="KW-0521">NADP</keyword>
<comment type="similarity">
    <text evidence="1">Belongs to the short-chain dehydrogenases/reductases (SDR) family.</text>
</comment>
<dbReference type="OMA" id="NCVGHQV"/>
<dbReference type="Gene3D" id="3.40.50.720">
    <property type="entry name" value="NAD(P)-binding Rossmann-like Domain"/>
    <property type="match status" value="1"/>
</dbReference>
<evidence type="ECO:0000256" key="3">
    <source>
        <dbReference type="ARBA" id="ARBA00023002"/>
    </source>
</evidence>
<dbReference type="EMBL" id="CAJNNV010028643">
    <property type="protein sequence ID" value="CAE8625334.1"/>
    <property type="molecule type" value="Genomic_DNA"/>
</dbReference>
<evidence type="ECO:0000313" key="5">
    <source>
        <dbReference type="EMBL" id="CAE8732449.1"/>
    </source>
</evidence>
<dbReference type="Proteomes" id="UP000654075">
    <property type="component" value="Unassembled WGS sequence"/>
</dbReference>
<evidence type="ECO:0000256" key="1">
    <source>
        <dbReference type="ARBA" id="ARBA00006484"/>
    </source>
</evidence>
<keyword evidence="3" id="KW-0560">Oxidoreductase</keyword>
<accession>A0A813LFB5</accession>
<evidence type="ECO:0000313" key="7">
    <source>
        <dbReference type="Proteomes" id="UP000654075"/>
    </source>
</evidence>
<evidence type="ECO:0000313" key="4">
    <source>
        <dbReference type="EMBL" id="CAE8625334.1"/>
    </source>
</evidence>
<dbReference type="OrthoDB" id="191139at2759"/>
<evidence type="ECO:0000313" key="6">
    <source>
        <dbReference type="Proteomes" id="UP000626109"/>
    </source>
</evidence>
<sequence>MNLDTSSLQSVRRFAHAVKSQTDSLDMLVLNAGSPASGMPFELSEDGIEKVFATNYLGHFLLHKLLLPLMERGGTSGVARVVAVTSRGHADSYPWGVAVSREQLNDRSSWQAGFSGAYPQSKLAQIYFVQEAARRMGQKPVYVNAADPGGVHTAAWDGIPDTVIAKIVGAVSKLLGDGDFLFSPEDGALPQLYLAAAGKDLAAKNIRGRYFTQPVQELQPCLAGNLTLQEALWDFSEKLVET</sequence>
<organism evidence="5 6">
    <name type="scientific">Polarella glacialis</name>
    <name type="common">Dinoflagellate</name>
    <dbReference type="NCBI Taxonomy" id="89957"/>
    <lineage>
        <taxon>Eukaryota</taxon>
        <taxon>Sar</taxon>
        <taxon>Alveolata</taxon>
        <taxon>Dinophyceae</taxon>
        <taxon>Suessiales</taxon>
        <taxon>Suessiaceae</taxon>
        <taxon>Polarella</taxon>
    </lineage>
</organism>
<protein>
    <recommendedName>
        <fullName evidence="8">Protochlorophyllide reductase</fullName>
    </recommendedName>
</protein>
<evidence type="ECO:0000256" key="2">
    <source>
        <dbReference type="ARBA" id="ARBA00022857"/>
    </source>
</evidence>
<proteinExistence type="inferred from homology"/>
<dbReference type="PANTHER" id="PTHR24320:SF282">
    <property type="entry name" value="WW DOMAIN-CONTAINING OXIDOREDUCTASE"/>
    <property type="match status" value="1"/>
</dbReference>